<dbReference type="Pfam" id="PF01549">
    <property type="entry name" value="ShK"/>
    <property type="match status" value="2"/>
</dbReference>
<dbReference type="Proteomes" id="UP000035680">
    <property type="component" value="Unassembled WGS sequence"/>
</dbReference>
<evidence type="ECO:0000256" key="1">
    <source>
        <dbReference type="PROSITE-ProRule" id="PRU01005"/>
    </source>
</evidence>
<feature type="disulfide bond" evidence="1">
    <location>
        <begin position="203"/>
        <end position="237"/>
    </location>
</feature>
<dbReference type="InterPro" id="IPR003582">
    <property type="entry name" value="ShKT_dom"/>
</dbReference>
<evidence type="ECO:0000259" key="3">
    <source>
        <dbReference type="PROSITE" id="PS51670"/>
    </source>
</evidence>
<name>A0A0K0G2A5_STRVS</name>
<accession>A0A0K0G2A5</accession>
<dbReference type="PROSITE" id="PS51670">
    <property type="entry name" value="SHKT"/>
    <property type="match status" value="1"/>
</dbReference>
<reference evidence="5" key="2">
    <citation type="submission" date="2015-08" db="UniProtKB">
        <authorList>
            <consortium name="WormBaseParasite"/>
        </authorList>
    </citation>
    <scope>IDENTIFICATION</scope>
</reference>
<dbReference type="WBParaSite" id="SVE_1885100.1">
    <property type="protein sequence ID" value="SVE_1885100.1"/>
    <property type="gene ID" value="SVE_1885100"/>
</dbReference>
<keyword evidence="4" id="KW-1185">Reference proteome</keyword>
<evidence type="ECO:0000313" key="4">
    <source>
        <dbReference type="Proteomes" id="UP000035680"/>
    </source>
</evidence>
<proteinExistence type="predicted"/>
<keyword evidence="1" id="KW-1015">Disulfide bond</keyword>
<dbReference type="PANTHER" id="PTHR46219">
    <property type="entry name" value="PROTEIN CBG11138"/>
    <property type="match status" value="1"/>
</dbReference>
<feature type="chain" id="PRO_5005330673" evidence="2">
    <location>
        <begin position="23"/>
        <end position="237"/>
    </location>
</feature>
<dbReference type="Gene3D" id="1.10.10.1870">
    <property type="entry name" value="ShTK domain-like"/>
    <property type="match status" value="2"/>
</dbReference>
<comment type="caution">
    <text evidence="1">Lacks conserved residue(s) required for the propagation of feature annotation.</text>
</comment>
<dbReference type="PANTHER" id="PTHR46219:SF5">
    <property type="entry name" value="SHKT DOMAIN-CONTAINING PROTEIN"/>
    <property type="match status" value="1"/>
</dbReference>
<keyword evidence="2" id="KW-0732">Signal</keyword>
<evidence type="ECO:0000313" key="5">
    <source>
        <dbReference type="WBParaSite" id="SVE_1885100.1"/>
    </source>
</evidence>
<protein>
    <submittedName>
        <fullName evidence="5">ShKT domain-containing protein</fullName>
    </submittedName>
</protein>
<dbReference type="SMART" id="SM00254">
    <property type="entry name" value="ShKT"/>
    <property type="match status" value="2"/>
</dbReference>
<reference evidence="4" key="1">
    <citation type="submission" date="2014-07" db="EMBL/GenBank/DDBJ databases">
        <authorList>
            <person name="Martin A.A"/>
            <person name="De Silva N."/>
        </authorList>
    </citation>
    <scope>NUCLEOTIDE SEQUENCE</scope>
</reference>
<feature type="domain" description="ShKT" evidence="3">
    <location>
        <begin position="203"/>
        <end position="237"/>
    </location>
</feature>
<sequence length="237" mass="25552">MYSSTFYCILLIYFFGVNFIEADDSKVCANSGECAAINGSKCLKDIEKEFDGQKANFCGLECDPAKVEEQCGKGETCVDVDNTDGSKTKSCVKKANCVTDAFCIKNVGKESKCNLYTLNCTAPADTATTTFTTTTKTTTRKIVITTTAVVDKISGGGPYGCEAHAKYCTDPIWLQLMKSMCPKTCGYTAGTSAVTDSTGIGGCRDLLSDCSKNSALCEHTEYKQFMRENCPRTCGHC</sequence>
<feature type="signal peptide" evidence="2">
    <location>
        <begin position="1"/>
        <end position="22"/>
    </location>
</feature>
<evidence type="ECO:0000256" key="2">
    <source>
        <dbReference type="SAM" id="SignalP"/>
    </source>
</evidence>
<organism evidence="4 5">
    <name type="scientific">Strongyloides venezuelensis</name>
    <name type="common">Threadworm</name>
    <dbReference type="NCBI Taxonomy" id="75913"/>
    <lineage>
        <taxon>Eukaryota</taxon>
        <taxon>Metazoa</taxon>
        <taxon>Ecdysozoa</taxon>
        <taxon>Nematoda</taxon>
        <taxon>Chromadorea</taxon>
        <taxon>Rhabditida</taxon>
        <taxon>Tylenchina</taxon>
        <taxon>Panagrolaimomorpha</taxon>
        <taxon>Strongyloidoidea</taxon>
        <taxon>Strongyloididae</taxon>
        <taxon>Strongyloides</taxon>
    </lineage>
</organism>
<dbReference type="AlphaFoldDB" id="A0A0K0G2A5"/>